<proteinExistence type="inferred from homology"/>
<evidence type="ECO:0000259" key="3">
    <source>
        <dbReference type="Pfam" id="PF03061"/>
    </source>
</evidence>
<dbReference type="PATRIC" id="fig|1122148.6.peg.1156"/>
<sequence length="121" mass="13445">MNLIDLFNIKTELLTPAKVILTMEIKSEHQQPYGLMHGGISCVLAETAASLGANQNLDSSKQVAVGLDIQTTHLRPMKLGQLNVTAIPVKIGQQVQTWQVKIFHHDRQISESNVNLFNQMI</sequence>
<dbReference type="PANTHER" id="PTHR43240:SF5">
    <property type="entry name" value="1,4-DIHYDROXY-2-NAPHTHOYL-COA THIOESTERASE 1"/>
    <property type="match status" value="1"/>
</dbReference>
<reference evidence="4 5" key="1">
    <citation type="journal article" date="2015" name="Genome Announc.">
        <title>Expanding the biotechnology potential of lactobacilli through comparative genomics of 213 strains and associated genera.</title>
        <authorList>
            <person name="Sun Z."/>
            <person name="Harris H.M."/>
            <person name="McCann A."/>
            <person name="Guo C."/>
            <person name="Argimon S."/>
            <person name="Zhang W."/>
            <person name="Yang X."/>
            <person name="Jeffery I.B."/>
            <person name="Cooney J.C."/>
            <person name="Kagawa T.F."/>
            <person name="Liu W."/>
            <person name="Song Y."/>
            <person name="Salvetti E."/>
            <person name="Wrobel A."/>
            <person name="Rasinkangas P."/>
            <person name="Parkhill J."/>
            <person name="Rea M.C."/>
            <person name="O'Sullivan O."/>
            <person name="Ritari J."/>
            <person name="Douillard F.P."/>
            <person name="Paul Ross R."/>
            <person name="Yang R."/>
            <person name="Briner A.E."/>
            <person name="Felis G.E."/>
            <person name="de Vos W.M."/>
            <person name="Barrangou R."/>
            <person name="Klaenhammer T.R."/>
            <person name="Caufield P.W."/>
            <person name="Cui Y."/>
            <person name="Zhang H."/>
            <person name="O'Toole P.W."/>
        </authorList>
    </citation>
    <scope>NUCLEOTIDE SEQUENCE [LARGE SCALE GENOMIC DNA]</scope>
    <source>
        <strain evidence="4 5">DSM 20690</strain>
    </source>
</reference>
<comment type="similarity">
    <text evidence="1">Belongs to the thioesterase PaaI family.</text>
</comment>
<dbReference type="InterPro" id="IPR003736">
    <property type="entry name" value="PAAI_dom"/>
</dbReference>
<dbReference type="GeneID" id="61249748"/>
<dbReference type="OrthoDB" id="9798208at2"/>
<keyword evidence="2" id="KW-0378">Hydrolase</keyword>
<evidence type="ECO:0000313" key="5">
    <source>
        <dbReference type="Proteomes" id="UP000051565"/>
    </source>
</evidence>
<organism evidence="4 5">
    <name type="scientific">Fructilactobacillus lindneri DSM 20690 = JCM 11027</name>
    <dbReference type="NCBI Taxonomy" id="1122148"/>
    <lineage>
        <taxon>Bacteria</taxon>
        <taxon>Bacillati</taxon>
        <taxon>Bacillota</taxon>
        <taxon>Bacilli</taxon>
        <taxon>Lactobacillales</taxon>
        <taxon>Lactobacillaceae</taxon>
        <taxon>Fructilactobacillus</taxon>
    </lineage>
</organism>
<accession>A0A0R2JP13</accession>
<dbReference type="InterPro" id="IPR006683">
    <property type="entry name" value="Thioestr_dom"/>
</dbReference>
<dbReference type="SUPFAM" id="SSF54637">
    <property type="entry name" value="Thioesterase/thiol ester dehydrase-isomerase"/>
    <property type="match status" value="1"/>
</dbReference>
<dbReference type="NCBIfam" id="TIGR00369">
    <property type="entry name" value="unchar_dom_1"/>
    <property type="match status" value="1"/>
</dbReference>
<dbReference type="AlphaFoldDB" id="A0A0R2JP13"/>
<feature type="domain" description="Thioesterase" evidence="3">
    <location>
        <begin position="33"/>
        <end position="108"/>
    </location>
</feature>
<dbReference type="Gene3D" id="3.10.129.10">
    <property type="entry name" value="Hotdog Thioesterase"/>
    <property type="match status" value="1"/>
</dbReference>
<dbReference type="RefSeq" id="WP_054646054.1">
    <property type="nucleotide sequence ID" value="NZ_FUXS01000002.1"/>
</dbReference>
<protein>
    <recommendedName>
        <fullName evidence="3">Thioesterase domain-containing protein</fullName>
    </recommendedName>
</protein>
<gene>
    <name evidence="4" type="ORF">IV52_GL001129</name>
</gene>
<comment type="caution">
    <text evidence="4">The sequence shown here is derived from an EMBL/GenBank/DDBJ whole genome shotgun (WGS) entry which is preliminary data.</text>
</comment>
<evidence type="ECO:0000313" key="4">
    <source>
        <dbReference type="EMBL" id="KRN78849.1"/>
    </source>
</evidence>
<dbReference type="GO" id="GO:0061522">
    <property type="term" value="F:1,4-dihydroxy-2-naphthoyl-CoA thioesterase activity"/>
    <property type="evidence" value="ECO:0007669"/>
    <property type="project" value="TreeGrafter"/>
</dbReference>
<dbReference type="EMBL" id="JQBT01000033">
    <property type="protein sequence ID" value="KRN78849.1"/>
    <property type="molecule type" value="Genomic_DNA"/>
</dbReference>
<dbReference type="STRING" id="53444.AYR59_02520"/>
<dbReference type="InterPro" id="IPR029069">
    <property type="entry name" value="HotDog_dom_sf"/>
</dbReference>
<dbReference type="CDD" id="cd03443">
    <property type="entry name" value="PaaI_thioesterase"/>
    <property type="match status" value="1"/>
</dbReference>
<evidence type="ECO:0000256" key="1">
    <source>
        <dbReference type="ARBA" id="ARBA00008324"/>
    </source>
</evidence>
<dbReference type="Pfam" id="PF03061">
    <property type="entry name" value="4HBT"/>
    <property type="match status" value="1"/>
</dbReference>
<name>A0A0R2JP13_9LACO</name>
<evidence type="ECO:0000256" key="2">
    <source>
        <dbReference type="ARBA" id="ARBA00022801"/>
    </source>
</evidence>
<dbReference type="Proteomes" id="UP000051565">
    <property type="component" value="Unassembled WGS sequence"/>
</dbReference>
<keyword evidence="5" id="KW-1185">Reference proteome</keyword>
<dbReference type="PANTHER" id="PTHR43240">
    <property type="entry name" value="1,4-DIHYDROXY-2-NAPHTHOYL-COA THIOESTERASE 1"/>
    <property type="match status" value="1"/>
</dbReference>
<dbReference type="GO" id="GO:0005829">
    <property type="term" value="C:cytosol"/>
    <property type="evidence" value="ECO:0007669"/>
    <property type="project" value="TreeGrafter"/>
</dbReference>